<protein>
    <recommendedName>
        <fullName evidence="3">F-box protein</fullName>
    </recommendedName>
</protein>
<keyword evidence="2" id="KW-1185">Reference proteome</keyword>
<accession>A0ABQ5CHT2</accession>
<sequence length="389" mass="42325">MVWRHPDTAIDDPRPSVGSFNMADVRRLSAHVIKLRDMPEGVLVLSGLSRIWKSRVCDPVLQGANRNVMGIHDFLCLPEWIGAEGHVAKRTRSALAQSFGSTTHPSLFVGNDDDDACIDDDDACVEIPLVTPLRSAAMIPSSGNEGRSSAAPTAEGKRVMVDNAVASFAGASRSRPSSGPAPSFRNVSGDAIHTNFFPFSVGLYYCHLSYDWCLLGFAPIAILLGEEWSSTIVDQFPTPGEMVRVESLSDDQLTAKMSVLHCMMMSHGGLKGYGRSCKLDWVELDQVSALKKTCFFGLKRQTFFLRCLFPRKSKGKGEVVKEKDQGELLSLALVAGFEHGFKYASDQGVVAVILNKMLISCGCNRIGCAECLPPWLDTDIPFSTKISGA</sequence>
<reference evidence="1" key="2">
    <citation type="submission" date="2022-01" db="EMBL/GenBank/DDBJ databases">
        <authorList>
            <person name="Yamashiro T."/>
            <person name="Shiraishi A."/>
            <person name="Satake H."/>
            <person name="Nakayama K."/>
        </authorList>
    </citation>
    <scope>NUCLEOTIDE SEQUENCE</scope>
</reference>
<evidence type="ECO:0000313" key="2">
    <source>
        <dbReference type="Proteomes" id="UP001151760"/>
    </source>
</evidence>
<dbReference type="Proteomes" id="UP001151760">
    <property type="component" value="Unassembled WGS sequence"/>
</dbReference>
<gene>
    <name evidence="1" type="ORF">Tco_0906499</name>
</gene>
<dbReference type="EMBL" id="BQNB010014275">
    <property type="protein sequence ID" value="GJT26224.1"/>
    <property type="molecule type" value="Genomic_DNA"/>
</dbReference>
<evidence type="ECO:0008006" key="3">
    <source>
        <dbReference type="Google" id="ProtNLM"/>
    </source>
</evidence>
<proteinExistence type="predicted"/>
<reference evidence="1" key="1">
    <citation type="journal article" date="2022" name="Int. J. Mol. Sci.">
        <title>Draft Genome of Tanacetum Coccineum: Genomic Comparison of Closely Related Tanacetum-Family Plants.</title>
        <authorList>
            <person name="Yamashiro T."/>
            <person name="Shiraishi A."/>
            <person name="Nakayama K."/>
            <person name="Satake H."/>
        </authorList>
    </citation>
    <scope>NUCLEOTIDE SEQUENCE</scope>
</reference>
<name>A0ABQ5CHT2_9ASTR</name>
<organism evidence="1 2">
    <name type="scientific">Tanacetum coccineum</name>
    <dbReference type="NCBI Taxonomy" id="301880"/>
    <lineage>
        <taxon>Eukaryota</taxon>
        <taxon>Viridiplantae</taxon>
        <taxon>Streptophyta</taxon>
        <taxon>Embryophyta</taxon>
        <taxon>Tracheophyta</taxon>
        <taxon>Spermatophyta</taxon>
        <taxon>Magnoliopsida</taxon>
        <taxon>eudicotyledons</taxon>
        <taxon>Gunneridae</taxon>
        <taxon>Pentapetalae</taxon>
        <taxon>asterids</taxon>
        <taxon>campanulids</taxon>
        <taxon>Asterales</taxon>
        <taxon>Asteraceae</taxon>
        <taxon>Asteroideae</taxon>
        <taxon>Anthemideae</taxon>
        <taxon>Anthemidinae</taxon>
        <taxon>Tanacetum</taxon>
    </lineage>
</organism>
<evidence type="ECO:0000313" key="1">
    <source>
        <dbReference type="EMBL" id="GJT26224.1"/>
    </source>
</evidence>
<comment type="caution">
    <text evidence="1">The sequence shown here is derived from an EMBL/GenBank/DDBJ whole genome shotgun (WGS) entry which is preliminary data.</text>
</comment>